<evidence type="ECO:0008006" key="16">
    <source>
        <dbReference type="Google" id="ProtNLM"/>
    </source>
</evidence>
<dbReference type="PANTHER" id="PTHR24305">
    <property type="entry name" value="CYTOCHROME P450"/>
    <property type="match status" value="1"/>
</dbReference>
<dbReference type="OrthoDB" id="1470350at2759"/>
<dbReference type="CDD" id="cd11069">
    <property type="entry name" value="CYP_FUM15-like"/>
    <property type="match status" value="1"/>
</dbReference>
<dbReference type="InParanoid" id="A0A067PY80"/>
<dbReference type="PRINTS" id="PR00385">
    <property type="entry name" value="P450"/>
</dbReference>
<dbReference type="InterPro" id="IPR001128">
    <property type="entry name" value="Cyt_P450"/>
</dbReference>
<evidence type="ECO:0000256" key="5">
    <source>
        <dbReference type="ARBA" id="ARBA00022617"/>
    </source>
</evidence>
<keyword evidence="7 13" id="KW-0479">Metal-binding</keyword>
<evidence type="ECO:0000256" key="9">
    <source>
        <dbReference type="ARBA" id="ARBA00023002"/>
    </source>
</evidence>
<dbReference type="Pfam" id="PF00067">
    <property type="entry name" value="p450"/>
    <property type="match status" value="1"/>
</dbReference>
<comment type="cofactor">
    <cofactor evidence="1 13">
        <name>heme</name>
        <dbReference type="ChEBI" id="CHEBI:30413"/>
    </cofactor>
</comment>
<evidence type="ECO:0000256" key="7">
    <source>
        <dbReference type="ARBA" id="ARBA00022723"/>
    </source>
</evidence>
<evidence type="ECO:0000256" key="2">
    <source>
        <dbReference type="ARBA" id="ARBA00004370"/>
    </source>
</evidence>
<evidence type="ECO:0000256" key="8">
    <source>
        <dbReference type="ARBA" id="ARBA00022989"/>
    </source>
</evidence>
<dbReference type="GO" id="GO:0004497">
    <property type="term" value="F:monooxygenase activity"/>
    <property type="evidence" value="ECO:0007669"/>
    <property type="project" value="UniProtKB-KW"/>
</dbReference>
<dbReference type="SUPFAM" id="SSF48264">
    <property type="entry name" value="Cytochrome P450"/>
    <property type="match status" value="1"/>
</dbReference>
<reference evidence="15" key="1">
    <citation type="journal article" date="2014" name="Proc. Natl. Acad. Sci. U.S.A.">
        <title>Extensive sampling of basidiomycete genomes demonstrates inadequacy of the white-rot/brown-rot paradigm for wood decay fungi.</title>
        <authorList>
            <person name="Riley R."/>
            <person name="Salamov A.A."/>
            <person name="Brown D.W."/>
            <person name="Nagy L.G."/>
            <person name="Floudas D."/>
            <person name="Held B.W."/>
            <person name="Levasseur A."/>
            <person name="Lombard V."/>
            <person name="Morin E."/>
            <person name="Otillar R."/>
            <person name="Lindquist E.A."/>
            <person name="Sun H."/>
            <person name="LaButti K.M."/>
            <person name="Schmutz J."/>
            <person name="Jabbour D."/>
            <person name="Luo H."/>
            <person name="Baker S.E."/>
            <person name="Pisabarro A.G."/>
            <person name="Walton J.D."/>
            <person name="Blanchette R.A."/>
            <person name="Henrissat B."/>
            <person name="Martin F."/>
            <person name="Cullen D."/>
            <person name="Hibbett D.S."/>
            <person name="Grigoriev I.V."/>
        </authorList>
    </citation>
    <scope>NUCLEOTIDE SEQUENCE [LARGE SCALE GENOMIC DNA]</scope>
    <source>
        <strain evidence="15">MUCL 33604</strain>
    </source>
</reference>
<sequence>MDASTTSCAAAGLALVYVIYRRFTRISIADVQGPAPESFLLGNLRELFQEQVGESDFLWQKEFGDCLRIRGALGEDRLLVSDPKAIQYIFQTSGYNFPKWHERREFSRMVNGRGLTWAEGSAHKRQRKVMLPAFGAPETKALLPVFQSAAGEITSKWKDILDVSNDLSVELNVTSYLTRATLDAIGVGAFDYNFEAMEDGNNPVVKAYSNIVIDTFGRPSTLRIFAQGIMHHVPSPVLSKIFDNLNSPGLIRAREMTSELVKLGKQLVDEKSGALLGGKGSRDVMSLLVKANVAEDEKAQLSEDEMLSQMRTIMFAGHETTTNTLGFILLELARHPEVQARLRDEIRATETAVRARGSSTFTNSDLEGMMYTVAVMKEVMRIHPVVPHLFRESTRDDAVPLFKPITTSSGKVLDEVPIPQGMKIIISVAAYNRNKDVWGDDAHVFNPDRWLANDGDGRRTKAPSLGVYGNLLTFASGLRSCIGWRFAVMEMQVFLVELISNFEFSLTQKSEKLRRESCLVMVPTVEGEVEKGGQVPLKISVVDRD</sequence>
<evidence type="ECO:0000256" key="6">
    <source>
        <dbReference type="ARBA" id="ARBA00022692"/>
    </source>
</evidence>
<evidence type="ECO:0000256" key="12">
    <source>
        <dbReference type="ARBA" id="ARBA00023136"/>
    </source>
</evidence>
<dbReference type="PRINTS" id="PR00463">
    <property type="entry name" value="EP450I"/>
</dbReference>
<keyword evidence="11" id="KW-0503">Monooxygenase</keyword>
<dbReference type="GO" id="GO:0016705">
    <property type="term" value="F:oxidoreductase activity, acting on paired donors, with incorporation or reduction of molecular oxygen"/>
    <property type="evidence" value="ECO:0007669"/>
    <property type="project" value="InterPro"/>
</dbReference>
<dbReference type="GO" id="GO:0016020">
    <property type="term" value="C:membrane"/>
    <property type="evidence" value="ECO:0007669"/>
    <property type="project" value="UniProtKB-SubCell"/>
</dbReference>
<dbReference type="Proteomes" id="UP000027265">
    <property type="component" value="Unassembled WGS sequence"/>
</dbReference>
<evidence type="ECO:0000256" key="11">
    <source>
        <dbReference type="ARBA" id="ARBA00023033"/>
    </source>
</evidence>
<accession>A0A067PY80</accession>
<dbReference type="STRING" id="933084.A0A067PY80"/>
<evidence type="ECO:0000256" key="1">
    <source>
        <dbReference type="ARBA" id="ARBA00001971"/>
    </source>
</evidence>
<evidence type="ECO:0000256" key="10">
    <source>
        <dbReference type="ARBA" id="ARBA00023004"/>
    </source>
</evidence>
<keyword evidence="12" id="KW-0472">Membrane</keyword>
<dbReference type="PANTHER" id="PTHR24305:SF166">
    <property type="entry name" value="CYTOCHROME P450 12A4, MITOCHONDRIAL-RELATED"/>
    <property type="match status" value="1"/>
</dbReference>
<dbReference type="InterPro" id="IPR036396">
    <property type="entry name" value="Cyt_P450_sf"/>
</dbReference>
<dbReference type="GO" id="GO:0020037">
    <property type="term" value="F:heme binding"/>
    <property type="evidence" value="ECO:0007669"/>
    <property type="project" value="InterPro"/>
</dbReference>
<dbReference type="EMBL" id="KL197722">
    <property type="protein sequence ID" value="KDQ56237.1"/>
    <property type="molecule type" value="Genomic_DNA"/>
</dbReference>
<name>A0A067PY80_9AGAM</name>
<protein>
    <recommendedName>
        <fullName evidence="16">Cytochrome P450</fullName>
    </recommendedName>
</protein>
<dbReference type="HOGENOM" id="CLU_001570_5_11_1"/>
<dbReference type="Gene3D" id="1.10.630.10">
    <property type="entry name" value="Cytochrome P450"/>
    <property type="match status" value="1"/>
</dbReference>
<comment type="similarity">
    <text evidence="4">Belongs to the cytochrome P450 family.</text>
</comment>
<keyword evidence="6" id="KW-0812">Transmembrane</keyword>
<comment type="subcellular location">
    <subcellularLocation>
        <location evidence="2">Membrane</location>
    </subcellularLocation>
</comment>
<keyword evidence="15" id="KW-1185">Reference proteome</keyword>
<keyword evidence="9" id="KW-0560">Oxidoreductase</keyword>
<keyword evidence="10 13" id="KW-0408">Iron</keyword>
<evidence type="ECO:0000313" key="14">
    <source>
        <dbReference type="EMBL" id="KDQ56237.1"/>
    </source>
</evidence>
<dbReference type="AlphaFoldDB" id="A0A067PY80"/>
<comment type="pathway">
    <text evidence="3">Secondary metabolite biosynthesis; terpenoid biosynthesis.</text>
</comment>
<dbReference type="InterPro" id="IPR050121">
    <property type="entry name" value="Cytochrome_P450_monoxygenase"/>
</dbReference>
<evidence type="ECO:0000256" key="3">
    <source>
        <dbReference type="ARBA" id="ARBA00004721"/>
    </source>
</evidence>
<proteinExistence type="inferred from homology"/>
<evidence type="ECO:0000256" key="13">
    <source>
        <dbReference type="PIRSR" id="PIRSR602401-1"/>
    </source>
</evidence>
<feature type="binding site" description="axial binding residue" evidence="13">
    <location>
        <position position="481"/>
    </location>
    <ligand>
        <name>heme</name>
        <dbReference type="ChEBI" id="CHEBI:30413"/>
    </ligand>
    <ligandPart>
        <name>Fe</name>
        <dbReference type="ChEBI" id="CHEBI:18248"/>
    </ligandPart>
</feature>
<dbReference type="InterPro" id="IPR002401">
    <property type="entry name" value="Cyt_P450_E_grp-I"/>
</dbReference>
<gene>
    <name evidence="14" type="ORF">JAAARDRAFT_690089</name>
</gene>
<keyword evidence="5 13" id="KW-0349">Heme</keyword>
<dbReference type="GO" id="GO:0005506">
    <property type="term" value="F:iron ion binding"/>
    <property type="evidence" value="ECO:0007669"/>
    <property type="project" value="InterPro"/>
</dbReference>
<evidence type="ECO:0000256" key="4">
    <source>
        <dbReference type="ARBA" id="ARBA00010617"/>
    </source>
</evidence>
<evidence type="ECO:0000313" key="15">
    <source>
        <dbReference type="Proteomes" id="UP000027265"/>
    </source>
</evidence>
<organism evidence="14 15">
    <name type="scientific">Jaapia argillacea MUCL 33604</name>
    <dbReference type="NCBI Taxonomy" id="933084"/>
    <lineage>
        <taxon>Eukaryota</taxon>
        <taxon>Fungi</taxon>
        <taxon>Dikarya</taxon>
        <taxon>Basidiomycota</taxon>
        <taxon>Agaricomycotina</taxon>
        <taxon>Agaricomycetes</taxon>
        <taxon>Agaricomycetidae</taxon>
        <taxon>Jaapiales</taxon>
        <taxon>Jaapiaceae</taxon>
        <taxon>Jaapia</taxon>
    </lineage>
</organism>
<keyword evidence="8" id="KW-1133">Transmembrane helix</keyword>